<dbReference type="RefSeq" id="WP_216418865.1">
    <property type="nucleotide sequence ID" value="NZ_JAHLQK010000006.1"/>
</dbReference>
<keyword evidence="7" id="KW-0540">Nuclease</keyword>
<sequence length="839" mass="96002">MIHKKYWTYNKLDNIKVEELSNSLGITPTISRVLLNRGIANHDEAKKFLYSSLTQLHDPFLLKDMDKVVKRIKEAIRNNEKICIYGDYDVDGISSTSIMIKYFNSINHPVSYYIPSRMEEGYGLNKDAIEKIFINGTRLIITVDCGITSVEEVKFANSLGIDIVITDHHECQNVLPDAYGIINPKQKDCSYPFDKICGCGLAFKLIQALTPAEVFKTSIYDYLDIVAIATVADVVSLTDENRVIVKNGLEYISESINPGIQALLKVCGFEDRRLNAGNIAFGLAPRINAAGRISSADAGVQLLTATDVNHANKIAQLLNEENRYRQEIEMNILNEAIDIIERNPGYASDNILIIYNEGWHPGVIGIVASRIVEKYYRPTVILGVEEGIAKGSARSIPGFDLFDAMNKCKDLFIKFGGHEQAAGLSINVENIEAFRQQINLIAKQTLTEEDLIPKVFYDDILKIEDISEQLIDEIQQLEPFGMGNPSPKFISQGLRTVDIRGVGVDKKHIKFKLEFSGNYIDGIGFGLGDFQQLIELNDEIDIVFSPEYNVYNGNRKLQFNIKDIKIKHSLNYRKHPVLKEYYQNFFISKYETDKRFIDIPLKILKGEKDKIVRQKVEDASKIKPILILANTLNHAYRLLSLLEYKKSSSLTSISIGFNQPNTDNLDYEVYVVINPVVDKIQYKRYNNIILYDMFYSLDQLKAFINQNHIERTIFLYEDGDEESNLSILKSIVPTREQLVAIYKYLKDNKSKRISHSFEKIYDDIKCRHNLIINDALFNNALTIFAEGSLLTYNFENNAYNIHMLEPTCKVDLNKLKYTQYLETIKYQYNDFKNIWLQLL</sequence>
<name>A0ABS6G5Q4_9FIRM</name>
<accession>A0ABS6G5Q4</accession>
<evidence type="ECO:0000259" key="3">
    <source>
        <dbReference type="Pfam" id="PF01368"/>
    </source>
</evidence>
<evidence type="ECO:0000256" key="2">
    <source>
        <dbReference type="ARBA" id="ARBA00022801"/>
    </source>
</evidence>
<evidence type="ECO:0000259" key="5">
    <source>
        <dbReference type="Pfam" id="PF10141"/>
    </source>
</evidence>
<keyword evidence="8" id="KW-1185">Reference proteome</keyword>
<dbReference type="Pfam" id="PF02272">
    <property type="entry name" value="DHHA1"/>
    <property type="match status" value="1"/>
</dbReference>
<dbReference type="InterPro" id="IPR051673">
    <property type="entry name" value="SSDNA_exonuclease_RecJ"/>
</dbReference>
<dbReference type="PANTHER" id="PTHR30255">
    <property type="entry name" value="SINGLE-STRANDED-DNA-SPECIFIC EXONUCLEASE RECJ"/>
    <property type="match status" value="1"/>
</dbReference>
<gene>
    <name evidence="7" type="primary">recJ</name>
    <name evidence="7" type="ORF">KQI88_15515</name>
</gene>
<dbReference type="InterPro" id="IPR041122">
    <property type="entry name" value="RecJ_OB"/>
</dbReference>
<feature type="domain" description="RecJ OB" evidence="6">
    <location>
        <begin position="457"/>
        <end position="563"/>
    </location>
</feature>
<evidence type="ECO:0000256" key="1">
    <source>
        <dbReference type="ARBA" id="ARBA00019841"/>
    </source>
</evidence>
<dbReference type="EMBL" id="JAHLQK010000006">
    <property type="protein sequence ID" value="MBU5677826.1"/>
    <property type="molecule type" value="Genomic_DNA"/>
</dbReference>
<evidence type="ECO:0000259" key="4">
    <source>
        <dbReference type="Pfam" id="PF02272"/>
    </source>
</evidence>
<comment type="caution">
    <text evidence="7">The sequence shown here is derived from an EMBL/GenBank/DDBJ whole genome shotgun (WGS) entry which is preliminary data.</text>
</comment>
<keyword evidence="2" id="KW-0378">Hydrolase</keyword>
<dbReference type="PANTHER" id="PTHR30255:SF2">
    <property type="entry name" value="SINGLE-STRANDED-DNA-SPECIFIC EXONUCLEASE RECJ"/>
    <property type="match status" value="1"/>
</dbReference>
<dbReference type="Pfam" id="PF17768">
    <property type="entry name" value="RecJ_OB"/>
    <property type="match status" value="1"/>
</dbReference>
<proteinExistence type="predicted"/>
<feature type="domain" description="Single-stranded-DNA-specific exonuclease RecJ C-terminal" evidence="5">
    <location>
        <begin position="673"/>
        <end position="771"/>
    </location>
</feature>
<dbReference type="InterPro" id="IPR001667">
    <property type="entry name" value="DDH_dom"/>
</dbReference>
<dbReference type="InterPro" id="IPR004610">
    <property type="entry name" value="RecJ"/>
</dbReference>
<evidence type="ECO:0000259" key="6">
    <source>
        <dbReference type="Pfam" id="PF17768"/>
    </source>
</evidence>
<dbReference type="Proteomes" id="UP000779508">
    <property type="component" value="Unassembled WGS sequence"/>
</dbReference>
<evidence type="ECO:0000313" key="7">
    <source>
        <dbReference type="EMBL" id="MBU5677826.1"/>
    </source>
</evidence>
<reference evidence="7 8" key="1">
    <citation type="submission" date="2021-06" db="EMBL/GenBank/DDBJ databases">
        <authorList>
            <person name="Sun Q."/>
            <person name="Li D."/>
        </authorList>
    </citation>
    <scope>NUCLEOTIDE SEQUENCE [LARGE SCALE GENOMIC DNA]</scope>
    <source>
        <strain evidence="7 8">MSJ-5</strain>
    </source>
</reference>
<dbReference type="Pfam" id="PF01368">
    <property type="entry name" value="DHH"/>
    <property type="match status" value="1"/>
</dbReference>
<dbReference type="GO" id="GO:0004527">
    <property type="term" value="F:exonuclease activity"/>
    <property type="evidence" value="ECO:0007669"/>
    <property type="project" value="UniProtKB-KW"/>
</dbReference>
<evidence type="ECO:0000313" key="8">
    <source>
        <dbReference type="Proteomes" id="UP000779508"/>
    </source>
</evidence>
<feature type="domain" description="DHHA1" evidence="4">
    <location>
        <begin position="350"/>
        <end position="443"/>
    </location>
</feature>
<keyword evidence="7" id="KW-0269">Exonuclease</keyword>
<dbReference type="InterPro" id="IPR018779">
    <property type="entry name" value="RecJ_C"/>
</dbReference>
<dbReference type="Pfam" id="PF10141">
    <property type="entry name" value="ssDNA-exonuc_C"/>
    <property type="match status" value="1"/>
</dbReference>
<dbReference type="InterPro" id="IPR003156">
    <property type="entry name" value="DHHA1_dom"/>
</dbReference>
<dbReference type="NCBIfam" id="TIGR00644">
    <property type="entry name" value="recJ"/>
    <property type="match status" value="1"/>
</dbReference>
<organism evidence="7 8">
    <name type="scientific">Alkaliphilus flagellatus</name>
    <dbReference type="NCBI Taxonomy" id="2841507"/>
    <lineage>
        <taxon>Bacteria</taxon>
        <taxon>Bacillati</taxon>
        <taxon>Bacillota</taxon>
        <taxon>Clostridia</taxon>
        <taxon>Peptostreptococcales</taxon>
        <taxon>Natronincolaceae</taxon>
        <taxon>Alkaliphilus</taxon>
    </lineage>
</organism>
<protein>
    <recommendedName>
        <fullName evidence="1">Single-stranded-DNA-specific exonuclease RecJ</fullName>
    </recommendedName>
</protein>
<feature type="domain" description="DDH" evidence="3">
    <location>
        <begin position="81"/>
        <end position="230"/>
    </location>
</feature>